<gene>
    <name evidence="10" type="ORF">E2488_00360</name>
</gene>
<dbReference type="SUPFAM" id="SSF47384">
    <property type="entry name" value="Homodimeric domain of signal transducing histidine kinase"/>
    <property type="match status" value="1"/>
</dbReference>
<evidence type="ECO:0000259" key="9">
    <source>
        <dbReference type="PROSITE" id="PS50109"/>
    </source>
</evidence>
<dbReference type="InterPro" id="IPR019734">
    <property type="entry name" value="TPR_rpt"/>
</dbReference>
<dbReference type="Proteomes" id="UP000298517">
    <property type="component" value="Unassembled WGS sequence"/>
</dbReference>
<dbReference type="SMART" id="SM00388">
    <property type="entry name" value="HisKA"/>
    <property type="match status" value="1"/>
</dbReference>
<dbReference type="InterPro" id="IPR050736">
    <property type="entry name" value="Sensor_HK_Regulatory"/>
</dbReference>
<keyword evidence="6" id="KW-0902">Two-component regulatory system</keyword>
<dbReference type="PROSITE" id="PS50109">
    <property type="entry name" value="HIS_KIN"/>
    <property type="match status" value="1"/>
</dbReference>
<evidence type="ECO:0000256" key="2">
    <source>
        <dbReference type="ARBA" id="ARBA00012438"/>
    </source>
</evidence>
<evidence type="ECO:0000256" key="4">
    <source>
        <dbReference type="ARBA" id="ARBA00022679"/>
    </source>
</evidence>
<feature type="domain" description="Histidine kinase" evidence="9">
    <location>
        <begin position="461"/>
        <end position="679"/>
    </location>
</feature>
<dbReference type="InterPro" id="IPR005467">
    <property type="entry name" value="His_kinase_dom"/>
</dbReference>
<evidence type="ECO:0000313" key="10">
    <source>
        <dbReference type="EMBL" id="TEW76337.1"/>
    </source>
</evidence>
<dbReference type="OrthoDB" id="9810447at2"/>
<keyword evidence="4" id="KW-0808">Transferase</keyword>
<dbReference type="GO" id="GO:0000155">
    <property type="term" value="F:phosphorelay sensor kinase activity"/>
    <property type="evidence" value="ECO:0007669"/>
    <property type="project" value="InterPro"/>
</dbReference>
<keyword evidence="5 10" id="KW-0418">Kinase</keyword>
<protein>
    <recommendedName>
        <fullName evidence="2">histidine kinase</fullName>
        <ecNumber evidence="2">2.7.13.3</ecNumber>
    </recommendedName>
</protein>
<evidence type="ECO:0000256" key="3">
    <source>
        <dbReference type="ARBA" id="ARBA00022553"/>
    </source>
</evidence>
<dbReference type="Pfam" id="PF13424">
    <property type="entry name" value="TPR_12"/>
    <property type="match status" value="2"/>
</dbReference>
<dbReference type="InterPro" id="IPR003661">
    <property type="entry name" value="HisK_dim/P_dom"/>
</dbReference>
<dbReference type="Pfam" id="PF02518">
    <property type="entry name" value="HATPase_c"/>
    <property type="match status" value="1"/>
</dbReference>
<dbReference type="InterPro" id="IPR004358">
    <property type="entry name" value="Sig_transdc_His_kin-like_C"/>
</dbReference>
<feature type="transmembrane region" description="Helical" evidence="8">
    <location>
        <begin position="395"/>
        <end position="415"/>
    </location>
</feature>
<accession>A0A4Y8AUZ0</accession>
<evidence type="ECO:0000256" key="7">
    <source>
        <dbReference type="PROSITE-ProRule" id="PRU00339"/>
    </source>
</evidence>
<dbReference type="InterPro" id="IPR036890">
    <property type="entry name" value="HATPase_C_sf"/>
</dbReference>
<dbReference type="SMART" id="SM00387">
    <property type="entry name" value="HATPase_c"/>
    <property type="match status" value="1"/>
</dbReference>
<feature type="repeat" description="TPR" evidence="7">
    <location>
        <begin position="163"/>
        <end position="196"/>
    </location>
</feature>
<dbReference type="SUPFAM" id="SSF48452">
    <property type="entry name" value="TPR-like"/>
    <property type="match status" value="2"/>
</dbReference>
<evidence type="ECO:0000256" key="5">
    <source>
        <dbReference type="ARBA" id="ARBA00022777"/>
    </source>
</evidence>
<keyword evidence="11" id="KW-1185">Reference proteome</keyword>
<comment type="catalytic activity">
    <reaction evidence="1">
        <text>ATP + protein L-histidine = ADP + protein N-phospho-L-histidine.</text>
        <dbReference type="EC" id="2.7.13.3"/>
    </reaction>
</comment>
<dbReference type="PRINTS" id="PR00344">
    <property type="entry name" value="BCTRLSENSOR"/>
</dbReference>
<feature type="repeat" description="TPR" evidence="7">
    <location>
        <begin position="243"/>
        <end position="276"/>
    </location>
</feature>
<evidence type="ECO:0000313" key="11">
    <source>
        <dbReference type="Proteomes" id="UP000298517"/>
    </source>
</evidence>
<dbReference type="Gene3D" id="1.10.287.130">
    <property type="match status" value="1"/>
</dbReference>
<dbReference type="EMBL" id="SNQI01000001">
    <property type="protein sequence ID" value="TEW76337.1"/>
    <property type="molecule type" value="Genomic_DNA"/>
</dbReference>
<evidence type="ECO:0000256" key="6">
    <source>
        <dbReference type="ARBA" id="ARBA00023012"/>
    </source>
</evidence>
<dbReference type="SUPFAM" id="SSF55874">
    <property type="entry name" value="ATPase domain of HSP90 chaperone/DNA topoisomerase II/histidine kinase"/>
    <property type="match status" value="1"/>
</dbReference>
<organism evidence="10 11">
    <name type="scientific">Gramella jeungdoensis</name>
    <dbReference type="NCBI Taxonomy" id="708091"/>
    <lineage>
        <taxon>Bacteria</taxon>
        <taxon>Pseudomonadati</taxon>
        <taxon>Bacteroidota</taxon>
        <taxon>Flavobacteriia</taxon>
        <taxon>Flavobacteriales</taxon>
        <taxon>Flavobacteriaceae</taxon>
        <taxon>Christiangramia</taxon>
    </lineage>
</organism>
<dbReference type="PANTHER" id="PTHR43711:SF31">
    <property type="entry name" value="HISTIDINE KINASE"/>
    <property type="match status" value="1"/>
</dbReference>
<dbReference type="InterPro" id="IPR011990">
    <property type="entry name" value="TPR-like_helical_dom_sf"/>
</dbReference>
<dbReference type="AlphaFoldDB" id="A0A4Y8AUZ0"/>
<evidence type="ECO:0000256" key="1">
    <source>
        <dbReference type="ARBA" id="ARBA00000085"/>
    </source>
</evidence>
<proteinExistence type="predicted"/>
<dbReference type="Pfam" id="PF00512">
    <property type="entry name" value="HisKA"/>
    <property type="match status" value="1"/>
</dbReference>
<reference evidence="10 11" key="1">
    <citation type="journal article" date="2011" name="J. Microbiol.">
        <title>Gramella jeungdoensis sp. nov., isolated from a solar saltern in Korea.</title>
        <authorList>
            <person name="Joung Y."/>
            <person name="Kim H."/>
            <person name="Jang T."/>
            <person name="Ahn T.S."/>
            <person name="Joh K."/>
        </authorList>
    </citation>
    <scope>NUCLEOTIDE SEQUENCE [LARGE SCALE GENOMIC DNA]</scope>
    <source>
        <strain evidence="10 11">KCTC 23123</strain>
    </source>
</reference>
<keyword evidence="3" id="KW-0597">Phosphoprotein</keyword>
<keyword evidence="8" id="KW-0812">Transmembrane</keyword>
<sequence length="680" mass="78440">MIKNSAFLILFLITFKSSAFIFLSNNKDIPNNLNNKNADSIRVAEIIEIGNKHYYKEEIDSSYYFYKNALELAKRIDSKSQIAECLFNIAYYHQETYKFNKAIEYFNEALIHYEALNNLKMVAQIKNLIGYNYSTLTEGDKAIDYYFKSLTLFRKLNNKEGEAYNFVDIGNLYYENENYNFAEKYYNDALDIYINLKDTLGISLTYTNIANAITDSDATSNAVEYYFKSIELQESIEDNEGIALNYNNIGDYYMKLNNYDDAKVYFNKALEKTTELTNKEGLKAIIYLNLSDLEKSIENYNNAIFYGNKSLDISNKLGLLDIKKDNLKNLSFIYEKRGNKLKALDILKQYTVINDTILKTNKRKKVLLFNALNKLEESNFKINELSLKNENEKKIMYFLVIAISIFGFLVIVLIYQQTSKKKAYNLLEFKNYQIQRMNREIKLQTDNLKLLNDTKDKFFSIIAHDLKNPFNSIRGFTELLIENMATYDEEKRLKFLKIIKGSTTKASDLLNNLLIWANSQSGTLKFKPVKIELVKQVSDVISLVEIQAINKEISIYNNVYHNLFVNADVNMLNTILRNLLSNAIKFTKLKGEIYITSSIKDNFATVSIKDTGVGMTQAYMEDLFNIENKNSGIGTANEQGSGLGLILCKDFVEKNGGKIWVKSTLNKGSEFVFSLPVYQE</sequence>
<keyword evidence="8" id="KW-0472">Membrane</keyword>
<dbReference type="CDD" id="cd00082">
    <property type="entry name" value="HisKA"/>
    <property type="match status" value="1"/>
</dbReference>
<dbReference type="Gene3D" id="3.30.565.10">
    <property type="entry name" value="Histidine kinase-like ATPase, C-terminal domain"/>
    <property type="match status" value="1"/>
</dbReference>
<keyword evidence="8" id="KW-1133">Transmembrane helix</keyword>
<dbReference type="PROSITE" id="PS50005">
    <property type="entry name" value="TPR"/>
    <property type="match status" value="2"/>
</dbReference>
<dbReference type="RefSeq" id="WP_134246352.1">
    <property type="nucleotide sequence ID" value="NZ_SNQI01000001.1"/>
</dbReference>
<dbReference type="InterPro" id="IPR036097">
    <property type="entry name" value="HisK_dim/P_sf"/>
</dbReference>
<dbReference type="InterPro" id="IPR003594">
    <property type="entry name" value="HATPase_dom"/>
</dbReference>
<name>A0A4Y8AUZ0_9FLAO</name>
<dbReference type="Gene3D" id="1.25.40.10">
    <property type="entry name" value="Tetratricopeptide repeat domain"/>
    <property type="match status" value="2"/>
</dbReference>
<evidence type="ECO:0000256" key="8">
    <source>
        <dbReference type="SAM" id="Phobius"/>
    </source>
</evidence>
<dbReference type="EC" id="2.7.13.3" evidence="2"/>
<dbReference type="SMART" id="SM00028">
    <property type="entry name" value="TPR"/>
    <property type="match status" value="7"/>
</dbReference>
<keyword evidence="7" id="KW-0802">TPR repeat</keyword>
<dbReference type="PANTHER" id="PTHR43711">
    <property type="entry name" value="TWO-COMPONENT HISTIDINE KINASE"/>
    <property type="match status" value="1"/>
</dbReference>
<comment type="caution">
    <text evidence="10">The sequence shown here is derived from an EMBL/GenBank/DDBJ whole genome shotgun (WGS) entry which is preliminary data.</text>
</comment>